<feature type="signal peptide" evidence="16">
    <location>
        <begin position="1"/>
        <end position="18"/>
    </location>
</feature>
<proteinExistence type="inferred from homology"/>
<dbReference type="EMBL" id="MU001494">
    <property type="protein sequence ID" value="KAF2449502.1"/>
    <property type="molecule type" value="Genomic_DNA"/>
</dbReference>
<evidence type="ECO:0000256" key="13">
    <source>
        <dbReference type="ARBA" id="ARBA00038933"/>
    </source>
</evidence>
<evidence type="ECO:0000256" key="4">
    <source>
        <dbReference type="ARBA" id="ARBA00022729"/>
    </source>
</evidence>
<keyword evidence="4 16" id="KW-0732">Signal</keyword>
<reference evidence="17" key="1">
    <citation type="journal article" date="2020" name="Stud. Mycol.">
        <title>101 Dothideomycetes genomes: a test case for predicting lifestyles and emergence of pathogens.</title>
        <authorList>
            <person name="Haridas S."/>
            <person name="Albert R."/>
            <person name="Binder M."/>
            <person name="Bloem J."/>
            <person name="Labutti K."/>
            <person name="Salamov A."/>
            <person name="Andreopoulos B."/>
            <person name="Baker S."/>
            <person name="Barry K."/>
            <person name="Bills G."/>
            <person name="Bluhm B."/>
            <person name="Cannon C."/>
            <person name="Castanera R."/>
            <person name="Culley D."/>
            <person name="Daum C."/>
            <person name="Ezra D."/>
            <person name="Gonzalez J."/>
            <person name="Henrissat B."/>
            <person name="Kuo A."/>
            <person name="Liang C."/>
            <person name="Lipzen A."/>
            <person name="Lutzoni F."/>
            <person name="Magnuson J."/>
            <person name="Mondo S."/>
            <person name="Nolan M."/>
            <person name="Ohm R."/>
            <person name="Pangilinan J."/>
            <person name="Park H.-J."/>
            <person name="Ramirez L."/>
            <person name="Alfaro M."/>
            <person name="Sun H."/>
            <person name="Tritt A."/>
            <person name="Yoshinaga Y."/>
            <person name="Zwiers L.-H."/>
            <person name="Turgeon B."/>
            <person name="Goodwin S."/>
            <person name="Spatafora J."/>
            <person name="Crous P."/>
            <person name="Grigoriev I."/>
        </authorList>
    </citation>
    <scope>NUCLEOTIDE SEQUENCE</scope>
    <source>
        <strain evidence="17">CBS 690.94</strain>
    </source>
</reference>
<evidence type="ECO:0000256" key="8">
    <source>
        <dbReference type="ARBA" id="ARBA00023277"/>
    </source>
</evidence>
<dbReference type="GO" id="GO:0071555">
    <property type="term" value="P:cell wall organization"/>
    <property type="evidence" value="ECO:0007669"/>
    <property type="project" value="UniProtKB-KW"/>
</dbReference>
<evidence type="ECO:0000256" key="14">
    <source>
        <dbReference type="ARBA" id="ARBA00048766"/>
    </source>
</evidence>
<protein>
    <recommendedName>
        <fullName evidence="13">galacturonan 1,4-alpha-galacturonidase</fullName>
        <ecNumber evidence="13">3.2.1.67</ecNumber>
    </recommendedName>
</protein>
<evidence type="ECO:0000256" key="1">
    <source>
        <dbReference type="ARBA" id="ARBA00004613"/>
    </source>
</evidence>
<evidence type="ECO:0000256" key="10">
    <source>
        <dbReference type="ARBA" id="ARBA00023316"/>
    </source>
</evidence>
<dbReference type="GO" id="GO:0004650">
    <property type="term" value="F:polygalacturonase activity"/>
    <property type="evidence" value="ECO:0007669"/>
    <property type="project" value="InterPro"/>
</dbReference>
<name>A0A9P4PSQ4_9PLEO</name>
<comment type="similarity">
    <text evidence="2 15">Belongs to the glycosyl hydrolase 28 family.</text>
</comment>
<evidence type="ECO:0000256" key="7">
    <source>
        <dbReference type="ARBA" id="ARBA00023180"/>
    </source>
</evidence>
<comment type="caution">
    <text evidence="17">The sequence shown here is derived from an EMBL/GenBank/DDBJ whole genome shotgun (WGS) entry which is preliminary data.</text>
</comment>
<comment type="subcellular location">
    <subcellularLocation>
        <location evidence="1">Secreted</location>
    </subcellularLocation>
</comment>
<evidence type="ECO:0000256" key="6">
    <source>
        <dbReference type="ARBA" id="ARBA00023157"/>
    </source>
</evidence>
<dbReference type="InterPro" id="IPR000743">
    <property type="entry name" value="Glyco_hydro_28"/>
</dbReference>
<keyword evidence="9 15" id="KW-0326">Glycosidase</keyword>
<evidence type="ECO:0000313" key="17">
    <source>
        <dbReference type="EMBL" id="KAF2449502.1"/>
    </source>
</evidence>
<evidence type="ECO:0000256" key="3">
    <source>
        <dbReference type="ARBA" id="ARBA00022525"/>
    </source>
</evidence>
<evidence type="ECO:0000256" key="11">
    <source>
        <dbReference type="ARBA" id="ARBA00023326"/>
    </source>
</evidence>
<feature type="chain" id="PRO_5040504047" description="galacturonan 1,4-alpha-galacturonidase" evidence="16">
    <location>
        <begin position="19"/>
        <end position="521"/>
    </location>
</feature>
<dbReference type="InterPro" id="IPR011050">
    <property type="entry name" value="Pectin_lyase_fold/virulence"/>
</dbReference>
<keyword evidence="8" id="KW-0119">Carbohydrate metabolism</keyword>
<keyword evidence="10" id="KW-0961">Cell wall biogenesis/degradation</keyword>
<dbReference type="GO" id="GO:0047911">
    <property type="term" value="F:galacturan 1,4-alpha-galacturonidase activity"/>
    <property type="evidence" value="ECO:0007669"/>
    <property type="project" value="UniProtKB-EC"/>
</dbReference>
<sequence>MRATSSLIALFLAVSAAAHLHYELSIRELATRSAINKQCAAKTGAFTMERKKRSHGPSIIFCDRCHTRQQIISSWVRRRLNTIQLRLANLCIRHRFVLLGLVGAQRISHSSRNGRPTCTVHPGKTNATDDVPTILKAFKNCNNGGNVVFPAGNTYHINSRLNPVLNDVTIDWHGEWEFSQDLDYWRNNSYHIAFQNHAAGFVITGDNIRIDGFGTGGINGNGQLWYYDERGDPPVTPGATRPGRPMPFMFWNVSDVSVKNFYVVQPQLWSINIQNGTNMVFDNIYTNATSPEAPTGWNWVQNTDGFNTMDSRNIVLTNFVYQGGDDCIAIKPRSYDIFIRNVTCHSGNGIAIGSLGQYLEDSSVENVHIDQATIIKGGAQDSIGNAVYIKTWVGELVQGGDRDYESDYQPRGAGWGGVRNMLFSNFVVRGAKSGGVITQNNGDNGSFAGTSNMLVNNVAFVNFTGYLDGRSTTASVSCSTRHPCYNIDYENYTLYTSSNMTSAGTASCKWTAEGGVHGIKC</sequence>
<evidence type="ECO:0000256" key="5">
    <source>
        <dbReference type="ARBA" id="ARBA00022801"/>
    </source>
</evidence>
<comment type="catalytic activity">
    <reaction evidence="14">
        <text>[(1-&gt;4)-alpha-D-galacturonosyl](n) + H2O = alpha-D-galacturonate + [(1-&gt;4)-alpha-D-galacturonosyl](n-1)</text>
        <dbReference type="Rhea" id="RHEA:14117"/>
        <dbReference type="Rhea" id="RHEA-COMP:14570"/>
        <dbReference type="Rhea" id="RHEA-COMP:14572"/>
        <dbReference type="ChEBI" id="CHEBI:15377"/>
        <dbReference type="ChEBI" id="CHEBI:58658"/>
        <dbReference type="ChEBI" id="CHEBI:140523"/>
        <dbReference type="EC" id="3.2.1.67"/>
    </reaction>
</comment>
<dbReference type="OrthoDB" id="339764at2759"/>
<dbReference type="AlphaFoldDB" id="A0A9P4PSQ4"/>
<dbReference type="SUPFAM" id="SSF51126">
    <property type="entry name" value="Pectin lyase-like"/>
    <property type="match status" value="1"/>
</dbReference>
<evidence type="ECO:0000256" key="2">
    <source>
        <dbReference type="ARBA" id="ARBA00008834"/>
    </source>
</evidence>
<dbReference type="PANTHER" id="PTHR31736:SF12">
    <property type="entry name" value="EXO-POLYGALACTURONASE, PUTATIVE-RELATED"/>
    <property type="match status" value="1"/>
</dbReference>
<evidence type="ECO:0000313" key="18">
    <source>
        <dbReference type="Proteomes" id="UP000799764"/>
    </source>
</evidence>
<evidence type="ECO:0000256" key="15">
    <source>
        <dbReference type="RuleBase" id="RU361169"/>
    </source>
</evidence>
<dbReference type="Gene3D" id="2.160.20.10">
    <property type="entry name" value="Single-stranded right-handed beta-helix, Pectin lyase-like"/>
    <property type="match status" value="1"/>
</dbReference>
<evidence type="ECO:0000256" key="9">
    <source>
        <dbReference type="ARBA" id="ARBA00023295"/>
    </source>
</evidence>
<dbReference type="GO" id="GO:0005576">
    <property type="term" value="C:extracellular region"/>
    <property type="evidence" value="ECO:0007669"/>
    <property type="project" value="UniProtKB-SubCell"/>
</dbReference>
<gene>
    <name evidence="17" type="ORF">P171DRAFT_517200</name>
</gene>
<accession>A0A9P4PSQ4</accession>
<comment type="function">
    <text evidence="12">Specific in hydrolyzing the terminal glycosidic bond of polygalacturonic acid and oligogalacturonates.</text>
</comment>
<keyword evidence="3" id="KW-0964">Secreted</keyword>
<keyword evidence="18" id="KW-1185">Reference proteome</keyword>
<dbReference type="PANTHER" id="PTHR31736">
    <property type="match status" value="1"/>
</dbReference>
<keyword evidence="6" id="KW-1015">Disulfide bond</keyword>
<evidence type="ECO:0000256" key="12">
    <source>
        <dbReference type="ARBA" id="ARBA00037312"/>
    </source>
</evidence>
<evidence type="ECO:0000256" key="16">
    <source>
        <dbReference type="SAM" id="SignalP"/>
    </source>
</evidence>
<keyword evidence="11" id="KW-0624">Polysaccharide degradation</keyword>
<keyword evidence="5 15" id="KW-0378">Hydrolase</keyword>
<dbReference type="Proteomes" id="UP000799764">
    <property type="component" value="Unassembled WGS sequence"/>
</dbReference>
<dbReference type="GO" id="GO:0000272">
    <property type="term" value="P:polysaccharide catabolic process"/>
    <property type="evidence" value="ECO:0007669"/>
    <property type="project" value="UniProtKB-KW"/>
</dbReference>
<keyword evidence="7" id="KW-0325">Glycoprotein</keyword>
<organism evidence="17 18">
    <name type="scientific">Karstenula rhodostoma CBS 690.94</name>
    <dbReference type="NCBI Taxonomy" id="1392251"/>
    <lineage>
        <taxon>Eukaryota</taxon>
        <taxon>Fungi</taxon>
        <taxon>Dikarya</taxon>
        <taxon>Ascomycota</taxon>
        <taxon>Pezizomycotina</taxon>
        <taxon>Dothideomycetes</taxon>
        <taxon>Pleosporomycetidae</taxon>
        <taxon>Pleosporales</taxon>
        <taxon>Massarineae</taxon>
        <taxon>Didymosphaeriaceae</taxon>
        <taxon>Karstenula</taxon>
    </lineage>
</organism>
<dbReference type="EC" id="3.2.1.67" evidence="13"/>
<dbReference type="Pfam" id="PF00295">
    <property type="entry name" value="Glyco_hydro_28"/>
    <property type="match status" value="1"/>
</dbReference>
<dbReference type="InterPro" id="IPR012334">
    <property type="entry name" value="Pectin_lyas_fold"/>
</dbReference>